<proteinExistence type="predicted"/>
<keyword evidence="1" id="KW-1133">Transmembrane helix</keyword>
<organism evidence="2 3">
    <name type="scientific">Ancylostoma ceylanicum</name>
    <dbReference type="NCBI Taxonomy" id="53326"/>
    <lineage>
        <taxon>Eukaryota</taxon>
        <taxon>Metazoa</taxon>
        <taxon>Ecdysozoa</taxon>
        <taxon>Nematoda</taxon>
        <taxon>Chromadorea</taxon>
        <taxon>Rhabditida</taxon>
        <taxon>Rhabditina</taxon>
        <taxon>Rhabditomorpha</taxon>
        <taxon>Strongyloidea</taxon>
        <taxon>Ancylostomatidae</taxon>
        <taxon>Ancylostomatinae</taxon>
        <taxon>Ancylostoma</taxon>
    </lineage>
</organism>
<dbReference type="Proteomes" id="UP000024635">
    <property type="component" value="Unassembled WGS sequence"/>
</dbReference>
<sequence length="204" mass="22986">MIVLQYCVSLVSLTHLFGQQVLIVEHSDGWKYEGFEPKFDMFSRLVYVSSAGISAVLSTIWSVLTIKKGYEAIGSTNFRSAEKRILIYTTSNCLVSLLMFALQSFRLYGQIAVLTTGVVDQPAMLSWFYNNASEIFVVVHGAQLHKIVVGKYMFFYIADVQMLMNGYLLLFLCTGIADNIISKYRRSQTQVNVISRSNMRAVVG</sequence>
<protein>
    <recommendedName>
        <fullName evidence="4">Serpentine receptor class gamma</fullName>
    </recommendedName>
</protein>
<keyword evidence="1" id="KW-0472">Membrane</keyword>
<evidence type="ECO:0008006" key="4">
    <source>
        <dbReference type="Google" id="ProtNLM"/>
    </source>
</evidence>
<dbReference type="AlphaFoldDB" id="A0A016T5P6"/>
<gene>
    <name evidence="2" type="primary">Acey_s0134.g1811</name>
    <name evidence="2" type="ORF">Y032_0134g1811</name>
</gene>
<reference evidence="3" key="1">
    <citation type="journal article" date="2015" name="Nat. Genet.">
        <title>The genome and transcriptome of the zoonotic hookworm Ancylostoma ceylanicum identify infection-specific gene families.</title>
        <authorList>
            <person name="Schwarz E.M."/>
            <person name="Hu Y."/>
            <person name="Antoshechkin I."/>
            <person name="Miller M.M."/>
            <person name="Sternberg P.W."/>
            <person name="Aroian R.V."/>
        </authorList>
    </citation>
    <scope>NUCLEOTIDE SEQUENCE</scope>
    <source>
        <strain evidence="3">HY135</strain>
    </source>
</reference>
<name>A0A016T5P6_9BILA</name>
<evidence type="ECO:0000313" key="2">
    <source>
        <dbReference type="EMBL" id="EYB98020.1"/>
    </source>
</evidence>
<dbReference type="OrthoDB" id="10380165at2759"/>
<comment type="caution">
    <text evidence="2">The sequence shown here is derived from an EMBL/GenBank/DDBJ whole genome shotgun (WGS) entry which is preliminary data.</text>
</comment>
<feature type="transmembrane region" description="Helical" evidence="1">
    <location>
        <begin position="153"/>
        <end position="177"/>
    </location>
</feature>
<keyword evidence="1" id="KW-0812">Transmembrane</keyword>
<dbReference type="EMBL" id="JARK01001470">
    <property type="protein sequence ID" value="EYB98020.1"/>
    <property type="molecule type" value="Genomic_DNA"/>
</dbReference>
<evidence type="ECO:0000256" key="1">
    <source>
        <dbReference type="SAM" id="Phobius"/>
    </source>
</evidence>
<feature type="transmembrane region" description="Helical" evidence="1">
    <location>
        <begin position="42"/>
        <end position="64"/>
    </location>
</feature>
<keyword evidence="3" id="KW-1185">Reference proteome</keyword>
<evidence type="ECO:0000313" key="3">
    <source>
        <dbReference type="Proteomes" id="UP000024635"/>
    </source>
</evidence>
<accession>A0A016T5P6</accession>
<feature type="transmembrane region" description="Helical" evidence="1">
    <location>
        <begin position="85"/>
        <end position="105"/>
    </location>
</feature>